<sequence>MALRISGLASGMDTETMVKELMTAHRIPLDKITQKKQYTEWQRDDYRTVNRSLNDFRNLTNDSMLRQSTFIKKTVTSSAPDDVSVKNINSTSDFSGKINVEKLAESATMQSKDRVLASEANLKDILPATADDFIISSINADGTLEEYNVVITEGKSTMQSVLDDINKNSGVNAFFDSFTGKIAFTAKYSGDIKDDTVEPPTYGSEIEFIGNEANFAFLKVEVNNTVAAKNGSGTKGQNAMFTYNGLTTERQSNTFQISGFEISLKQANQKEITFSSAPDVDSILGSVTKFVDEYNKLIEDLNTQIRETKYKDYQPLTEKEKESLSEEQIKKWDEKATSGTLKNDSIITSVLNKMRSAMSSAVGKSPNSISLSQLGITTSSNYLENGKLTIDETKLREAISEDPNQVYELFAAGGETDSDKGIARRLTKALEDARKSITAKAGSESATVNNNFVLGRLLDGYDNQVKRFEDRLATMESRYWKQFTSMEKAIQQANSQSTYLAGMFSTGS</sequence>
<keyword evidence="4 5" id="KW-0975">Bacterial flagellum</keyword>
<evidence type="ECO:0000313" key="8">
    <source>
        <dbReference type="EMBL" id="PZX08252.1"/>
    </source>
</evidence>
<dbReference type="NCBIfam" id="NF005833">
    <property type="entry name" value="PRK07737.1"/>
    <property type="match status" value="1"/>
</dbReference>
<keyword evidence="5" id="KW-0964">Secreted</keyword>
<organism evidence="8 9">
    <name type="scientific">Psychrobacillus insolitus</name>
    <dbReference type="NCBI Taxonomy" id="1461"/>
    <lineage>
        <taxon>Bacteria</taxon>
        <taxon>Bacillati</taxon>
        <taxon>Bacillota</taxon>
        <taxon>Bacilli</taxon>
        <taxon>Bacillales</taxon>
        <taxon>Bacillaceae</taxon>
        <taxon>Psychrobacillus</taxon>
    </lineage>
</organism>
<dbReference type="GO" id="GO:0005576">
    <property type="term" value="C:extracellular region"/>
    <property type="evidence" value="ECO:0007669"/>
    <property type="project" value="UniProtKB-SubCell"/>
</dbReference>
<dbReference type="AlphaFoldDB" id="A0A2W7MLK8"/>
<comment type="caution">
    <text evidence="8">The sequence shown here is derived from an EMBL/GenBank/DDBJ whole genome shotgun (WGS) entry which is preliminary data.</text>
</comment>
<comment type="function">
    <text evidence="5">Required for morphogenesis and for the elongation of the flagellar filament by facilitating polymerization of the flagellin monomers at the tip of growing filament. Forms a capping structure, which prevents flagellin subunits (transported through the central channel of the flagellum) from leaking out without polymerization at the distal end.</text>
</comment>
<comment type="subunit">
    <text evidence="2 5">Homopentamer.</text>
</comment>
<evidence type="ECO:0000313" key="9">
    <source>
        <dbReference type="Proteomes" id="UP000248646"/>
    </source>
</evidence>
<evidence type="ECO:0000256" key="1">
    <source>
        <dbReference type="ARBA" id="ARBA00009764"/>
    </source>
</evidence>
<dbReference type="GO" id="GO:0071973">
    <property type="term" value="P:bacterial-type flagellum-dependent cell motility"/>
    <property type="evidence" value="ECO:0007669"/>
    <property type="project" value="TreeGrafter"/>
</dbReference>
<comment type="similarity">
    <text evidence="1 5">Belongs to the FliD family.</text>
</comment>
<evidence type="ECO:0000259" key="6">
    <source>
        <dbReference type="Pfam" id="PF02465"/>
    </source>
</evidence>
<keyword evidence="8" id="KW-0969">Cilium</keyword>
<dbReference type="GO" id="GO:0009424">
    <property type="term" value="C:bacterial-type flagellum hook"/>
    <property type="evidence" value="ECO:0007669"/>
    <property type="project" value="UniProtKB-UniRule"/>
</dbReference>
<evidence type="ECO:0000256" key="2">
    <source>
        <dbReference type="ARBA" id="ARBA00011255"/>
    </source>
</evidence>
<keyword evidence="8" id="KW-0282">Flagellum</keyword>
<dbReference type="OrthoDB" id="9776025at2"/>
<keyword evidence="3" id="KW-0175">Coiled coil</keyword>
<keyword evidence="8" id="KW-0966">Cell projection</keyword>
<proteinExistence type="inferred from homology"/>
<dbReference type="Pfam" id="PF02465">
    <property type="entry name" value="FliD_N"/>
    <property type="match status" value="1"/>
</dbReference>
<name>A0A2W7MLK8_9BACI</name>
<dbReference type="EMBL" id="QKZI01000001">
    <property type="protein sequence ID" value="PZX08252.1"/>
    <property type="molecule type" value="Genomic_DNA"/>
</dbReference>
<keyword evidence="9" id="KW-1185">Reference proteome</keyword>
<feature type="domain" description="Flagellar hook-associated protein 2 C-terminal" evidence="7">
    <location>
        <begin position="236"/>
        <end position="495"/>
    </location>
</feature>
<evidence type="ECO:0000256" key="3">
    <source>
        <dbReference type="ARBA" id="ARBA00023054"/>
    </source>
</evidence>
<comment type="subcellular location">
    <subcellularLocation>
        <location evidence="5">Secreted</location>
    </subcellularLocation>
    <subcellularLocation>
        <location evidence="5">Bacterial flagellum</location>
    </subcellularLocation>
</comment>
<dbReference type="InterPro" id="IPR010809">
    <property type="entry name" value="FliD_C"/>
</dbReference>
<dbReference type="InterPro" id="IPR003481">
    <property type="entry name" value="FliD_N"/>
</dbReference>
<evidence type="ECO:0000256" key="4">
    <source>
        <dbReference type="ARBA" id="ARBA00023143"/>
    </source>
</evidence>
<gene>
    <name evidence="8" type="ORF">C7437_1011376</name>
</gene>
<dbReference type="GO" id="GO:0007155">
    <property type="term" value="P:cell adhesion"/>
    <property type="evidence" value="ECO:0007669"/>
    <property type="project" value="InterPro"/>
</dbReference>
<evidence type="ECO:0000256" key="5">
    <source>
        <dbReference type="RuleBase" id="RU362066"/>
    </source>
</evidence>
<dbReference type="InterPro" id="IPR040026">
    <property type="entry name" value="FliD"/>
</dbReference>
<accession>A0A2W7MLK8</accession>
<dbReference type="Pfam" id="PF07195">
    <property type="entry name" value="FliD_C"/>
    <property type="match status" value="1"/>
</dbReference>
<dbReference type="PANTHER" id="PTHR30288:SF0">
    <property type="entry name" value="FLAGELLAR HOOK-ASSOCIATED PROTEIN 2"/>
    <property type="match status" value="1"/>
</dbReference>
<evidence type="ECO:0000259" key="7">
    <source>
        <dbReference type="Pfam" id="PF07195"/>
    </source>
</evidence>
<protein>
    <recommendedName>
        <fullName evidence="5">Flagellar hook-associated protein 2</fullName>
        <shortName evidence="5">HAP2</shortName>
    </recommendedName>
    <alternativeName>
        <fullName evidence="5">Flagellar cap protein</fullName>
    </alternativeName>
</protein>
<dbReference type="GO" id="GO:0009421">
    <property type="term" value="C:bacterial-type flagellum filament cap"/>
    <property type="evidence" value="ECO:0007669"/>
    <property type="project" value="InterPro"/>
</dbReference>
<dbReference type="Proteomes" id="UP000248646">
    <property type="component" value="Unassembled WGS sequence"/>
</dbReference>
<dbReference type="RefSeq" id="WP_111438839.1">
    <property type="nucleotide sequence ID" value="NZ_QKZI01000001.1"/>
</dbReference>
<dbReference type="PANTHER" id="PTHR30288">
    <property type="entry name" value="FLAGELLAR CAP/ASSEMBLY PROTEIN FLID"/>
    <property type="match status" value="1"/>
</dbReference>
<feature type="domain" description="Flagellar hook-associated protein 2 N-terminal" evidence="6">
    <location>
        <begin position="10"/>
        <end position="106"/>
    </location>
</feature>
<reference evidence="8 9" key="1">
    <citation type="submission" date="2018-06" db="EMBL/GenBank/DDBJ databases">
        <title>Genomic Encyclopedia of Type Strains, Phase IV (KMG-IV): sequencing the most valuable type-strain genomes for metagenomic binning, comparative biology and taxonomic classification.</title>
        <authorList>
            <person name="Goeker M."/>
        </authorList>
    </citation>
    <scope>NUCLEOTIDE SEQUENCE [LARGE SCALE GENOMIC DNA]</scope>
    <source>
        <strain evidence="8 9">DSM 5</strain>
    </source>
</reference>